<dbReference type="Pfam" id="PF26215">
    <property type="entry name" value="HTH_animal"/>
    <property type="match status" value="1"/>
</dbReference>
<evidence type="ECO:0000259" key="1">
    <source>
        <dbReference type="Pfam" id="PF26215"/>
    </source>
</evidence>
<evidence type="ECO:0000313" key="2">
    <source>
        <dbReference type="EMBL" id="CAJ0965918.1"/>
    </source>
</evidence>
<proteinExistence type="predicted"/>
<sequence length="503" mass="57982">MAEDFGQTDQQVFQDLLQLLREQDAPVDGKNPGLFRNKSKVAPPFSLVPAIRVFFELAKRDIVALRPRTSTLGNLSREERQALKDLRANNTFIIKEADKGSNVVLWPHSLYLEEAHRQLNNSRYYRKLPSDPTAVFAGKFRQLLERARDLGVISHHEFDFMWVEAPVTATFYMLPKIHKDPCRPPGRPIVAGIGGLCEKACVYVDHFLQPLTRNLPSFVQDSSHFIRICREVSLSPDSLLVTCDVESLYSNICHEDGITATLFFLDQLGHSDRMHDSLVVDLLEFVMKHNFSLFDRSFYLQTSGVAMGARCAPAVANLFLGWWEATMVYPLEEFKRHVRYWSRYIDDLFFVWSGGYDECLNFIDLLNRNSHNIVLTHFLFPSTVTFLDLQVMATDGVLTTKLFRKPTATNSLLDYRSFHPVHTKNGVPVGQFLRIRRNCTSDLDFHQEAHILTNRFKQRHYPRRSIATAFQRANAHTQESLLLPQKKVRDNTFLPLIWHEVTP</sequence>
<protein>
    <recommendedName>
        <fullName evidence="1">Helix-turn-helix domain-containing protein</fullName>
    </recommendedName>
</protein>
<reference evidence="2" key="1">
    <citation type="submission" date="2023-07" db="EMBL/GenBank/DDBJ databases">
        <authorList>
            <person name="Stuckert A."/>
        </authorList>
    </citation>
    <scope>NUCLEOTIDE SEQUENCE</scope>
</reference>
<gene>
    <name evidence="2" type="ORF">RIMI_LOCUS20768441</name>
</gene>
<name>A0ABN9MGL8_9NEOB</name>
<dbReference type="InterPro" id="IPR058912">
    <property type="entry name" value="HTH_animal"/>
</dbReference>
<dbReference type="EMBL" id="CAUEEQ010070654">
    <property type="protein sequence ID" value="CAJ0965918.1"/>
    <property type="molecule type" value="Genomic_DNA"/>
</dbReference>
<keyword evidence="3" id="KW-1185">Reference proteome</keyword>
<dbReference type="PANTHER" id="PTHR21301:SF13">
    <property type="match status" value="1"/>
</dbReference>
<evidence type="ECO:0000313" key="3">
    <source>
        <dbReference type="Proteomes" id="UP001176940"/>
    </source>
</evidence>
<dbReference type="PANTHER" id="PTHR21301">
    <property type="entry name" value="REVERSE TRANSCRIPTASE"/>
    <property type="match status" value="1"/>
</dbReference>
<feature type="domain" description="Helix-turn-helix" evidence="1">
    <location>
        <begin position="412"/>
        <end position="470"/>
    </location>
</feature>
<accession>A0ABN9MGL8</accession>
<comment type="caution">
    <text evidence="2">The sequence shown here is derived from an EMBL/GenBank/DDBJ whole genome shotgun (WGS) entry which is preliminary data.</text>
</comment>
<organism evidence="2 3">
    <name type="scientific">Ranitomeya imitator</name>
    <name type="common">mimic poison frog</name>
    <dbReference type="NCBI Taxonomy" id="111125"/>
    <lineage>
        <taxon>Eukaryota</taxon>
        <taxon>Metazoa</taxon>
        <taxon>Chordata</taxon>
        <taxon>Craniata</taxon>
        <taxon>Vertebrata</taxon>
        <taxon>Euteleostomi</taxon>
        <taxon>Amphibia</taxon>
        <taxon>Batrachia</taxon>
        <taxon>Anura</taxon>
        <taxon>Neobatrachia</taxon>
        <taxon>Hyloidea</taxon>
        <taxon>Dendrobatidae</taxon>
        <taxon>Dendrobatinae</taxon>
        <taxon>Ranitomeya</taxon>
    </lineage>
</organism>
<dbReference type="Proteomes" id="UP001176940">
    <property type="component" value="Unassembled WGS sequence"/>
</dbReference>